<dbReference type="PaxDb" id="284590-Q6CQ42"/>
<dbReference type="KEGG" id="kla:KLLA0_D19921g"/>
<evidence type="ECO:0000256" key="1">
    <source>
        <dbReference type="SAM" id="SignalP"/>
    </source>
</evidence>
<dbReference type="EMBL" id="CR382124">
    <property type="protein sequence ID" value="CAH01043.1"/>
    <property type="molecule type" value="Genomic_DNA"/>
</dbReference>
<dbReference type="GeneID" id="2893308"/>
<proteinExistence type="predicted"/>
<gene>
    <name evidence="3" type="ORF">KLLA0_D19921g</name>
</gene>
<feature type="signal peptide" evidence="1">
    <location>
        <begin position="1"/>
        <end position="22"/>
    </location>
</feature>
<dbReference type="InParanoid" id="Q6CQ42"/>
<protein>
    <submittedName>
        <fullName evidence="3">KLLA0D19921p</fullName>
    </submittedName>
</protein>
<sequence>MMNSITSSNILLTLYLALIAQASIVVKRADSSSTSSASSTSSSPATISKPASANLTTENQALAPFQDGVFEFFGWTNPTFPQYHNSCNITNQRMINGALIDTLEVSSFARDRLLANGTSDEIYKRWFGDAPLFTVAGVIENTIQGVKDDLLFRCDDPQGGCAANPTSWWGYHVLNTTGETNFCDLFYSGKKPLTHICFEGTIVEVGPTLYAGIDLFHRYFHLDQMSSEGYIGEYTEELDDILALAQNNATYAVRNVDNYLYYLADVYAEAVIPGGCLGDLSEN</sequence>
<evidence type="ECO:0000259" key="2">
    <source>
        <dbReference type="Pfam" id="PF13933"/>
    </source>
</evidence>
<dbReference type="HOGENOM" id="CLU_048223_1_0_1"/>
<dbReference type="GO" id="GO:0008270">
    <property type="term" value="F:zinc ion binding"/>
    <property type="evidence" value="ECO:0007669"/>
    <property type="project" value="TreeGrafter"/>
</dbReference>
<name>Q6CQ42_KLULA</name>
<dbReference type="eggNOG" id="ENOG502RTN8">
    <property type="taxonomic scope" value="Eukaryota"/>
</dbReference>
<dbReference type="CDD" id="cd11307">
    <property type="entry name" value="M35_Asp_f2_like"/>
    <property type="match status" value="1"/>
</dbReference>
<dbReference type="Pfam" id="PF13933">
    <property type="entry name" value="HRXXH"/>
    <property type="match status" value="1"/>
</dbReference>
<accession>Q6CQ42</accession>
<keyword evidence="1" id="KW-0732">Signal</keyword>
<dbReference type="AlphaFoldDB" id="Q6CQ42"/>
<dbReference type="InterPro" id="IPR024079">
    <property type="entry name" value="MetalloPept_cat_dom_sf"/>
</dbReference>
<dbReference type="SUPFAM" id="SSF55486">
    <property type="entry name" value="Metalloproteases ('zincins'), catalytic domain"/>
    <property type="match status" value="1"/>
</dbReference>
<dbReference type="OMA" id="CNATQRR"/>
<evidence type="ECO:0000313" key="3">
    <source>
        <dbReference type="EMBL" id="CAH01043.1"/>
    </source>
</evidence>
<dbReference type="GO" id="GO:0009986">
    <property type="term" value="C:cell surface"/>
    <property type="evidence" value="ECO:0007669"/>
    <property type="project" value="TreeGrafter"/>
</dbReference>
<dbReference type="PANTHER" id="PTHR39399">
    <property type="entry name" value="PROTEIN ZPS1"/>
    <property type="match status" value="1"/>
</dbReference>
<feature type="chain" id="PRO_5004272170" evidence="1">
    <location>
        <begin position="23"/>
        <end position="283"/>
    </location>
</feature>
<dbReference type="GO" id="GO:0009277">
    <property type="term" value="C:fungal-type cell wall"/>
    <property type="evidence" value="ECO:0007669"/>
    <property type="project" value="TreeGrafter"/>
</dbReference>
<dbReference type="GO" id="GO:0008237">
    <property type="term" value="F:metallopeptidase activity"/>
    <property type="evidence" value="ECO:0007669"/>
    <property type="project" value="InterPro"/>
</dbReference>
<dbReference type="GO" id="GO:0005178">
    <property type="term" value="F:integrin binding"/>
    <property type="evidence" value="ECO:0007669"/>
    <property type="project" value="TreeGrafter"/>
</dbReference>
<dbReference type="Proteomes" id="UP000000598">
    <property type="component" value="Chromosome D"/>
</dbReference>
<dbReference type="PANTHER" id="PTHR39399:SF1">
    <property type="entry name" value="PROTEIN ZPS1"/>
    <property type="match status" value="1"/>
</dbReference>
<organism evidence="3 4">
    <name type="scientific">Kluyveromyces lactis (strain ATCC 8585 / CBS 2359 / DSM 70799 / NBRC 1267 / NRRL Y-1140 / WM37)</name>
    <name type="common">Yeast</name>
    <name type="synonym">Candida sphaerica</name>
    <dbReference type="NCBI Taxonomy" id="284590"/>
    <lineage>
        <taxon>Eukaryota</taxon>
        <taxon>Fungi</taxon>
        <taxon>Dikarya</taxon>
        <taxon>Ascomycota</taxon>
        <taxon>Saccharomycotina</taxon>
        <taxon>Saccharomycetes</taxon>
        <taxon>Saccharomycetales</taxon>
        <taxon>Saccharomycetaceae</taxon>
        <taxon>Kluyveromyces</taxon>
    </lineage>
</organism>
<dbReference type="GO" id="GO:0005576">
    <property type="term" value="C:extracellular region"/>
    <property type="evidence" value="ECO:0007669"/>
    <property type="project" value="TreeGrafter"/>
</dbReference>
<dbReference type="InterPro" id="IPR039124">
    <property type="entry name" value="PRA1-like"/>
</dbReference>
<dbReference type="STRING" id="284590.Q6CQ42"/>
<evidence type="ECO:0000313" key="4">
    <source>
        <dbReference type="Proteomes" id="UP000000598"/>
    </source>
</evidence>
<dbReference type="FunCoup" id="Q6CQ42">
    <property type="interactions" value="43"/>
</dbReference>
<keyword evidence="4" id="KW-1185">Reference proteome</keyword>
<dbReference type="InterPro" id="IPR029482">
    <property type="entry name" value="HRXXH"/>
</dbReference>
<feature type="domain" description="Putative peptidase" evidence="2">
    <location>
        <begin position="38"/>
        <end position="279"/>
    </location>
</feature>
<dbReference type="Gene3D" id="3.40.390.10">
    <property type="entry name" value="Collagenase (Catalytic Domain)"/>
    <property type="match status" value="1"/>
</dbReference>
<dbReference type="RefSeq" id="XP_453947.1">
    <property type="nucleotide sequence ID" value="XM_453947.1"/>
</dbReference>
<reference evidence="3 4" key="1">
    <citation type="journal article" date="2004" name="Nature">
        <title>Genome evolution in yeasts.</title>
        <authorList>
            <consortium name="Genolevures"/>
            <person name="Dujon B."/>
            <person name="Sherman D."/>
            <person name="Fischer G."/>
            <person name="Durrens P."/>
            <person name="Casaregola S."/>
            <person name="Lafontaine I."/>
            <person name="de Montigny J."/>
            <person name="Marck C."/>
            <person name="Neuveglise C."/>
            <person name="Talla E."/>
            <person name="Goffard N."/>
            <person name="Frangeul L."/>
            <person name="Aigle M."/>
            <person name="Anthouard V."/>
            <person name="Babour A."/>
            <person name="Barbe V."/>
            <person name="Barnay S."/>
            <person name="Blanchin S."/>
            <person name="Beckerich J.M."/>
            <person name="Beyne E."/>
            <person name="Bleykasten C."/>
            <person name="Boisrame A."/>
            <person name="Boyer J."/>
            <person name="Cattolico L."/>
            <person name="Confanioleri F."/>
            <person name="de Daruvar A."/>
            <person name="Despons L."/>
            <person name="Fabre E."/>
            <person name="Fairhead C."/>
            <person name="Ferry-Dumazet H."/>
            <person name="Groppi A."/>
            <person name="Hantraye F."/>
            <person name="Hennequin C."/>
            <person name="Jauniaux N."/>
            <person name="Joyet P."/>
            <person name="Kachouri R."/>
            <person name="Kerrest A."/>
            <person name="Koszul R."/>
            <person name="Lemaire M."/>
            <person name="Lesur I."/>
            <person name="Ma L."/>
            <person name="Muller H."/>
            <person name="Nicaud J.M."/>
            <person name="Nikolski M."/>
            <person name="Oztas S."/>
            <person name="Ozier-Kalogeropoulos O."/>
            <person name="Pellenz S."/>
            <person name="Potier S."/>
            <person name="Richard G.F."/>
            <person name="Straub M.L."/>
            <person name="Suleau A."/>
            <person name="Swennene D."/>
            <person name="Tekaia F."/>
            <person name="Wesolowski-Louvel M."/>
            <person name="Westhof E."/>
            <person name="Wirth B."/>
            <person name="Zeniou-Meyer M."/>
            <person name="Zivanovic I."/>
            <person name="Bolotin-Fukuhara M."/>
            <person name="Thierry A."/>
            <person name="Bouchier C."/>
            <person name="Caudron B."/>
            <person name="Scarpelli C."/>
            <person name="Gaillardin C."/>
            <person name="Weissenbach J."/>
            <person name="Wincker P."/>
            <person name="Souciet J.L."/>
        </authorList>
    </citation>
    <scope>NUCLEOTIDE SEQUENCE [LARGE SCALE GENOMIC DNA]</scope>
    <source>
        <strain evidence="4">ATCC 8585 / CBS 2359 / DSM 70799 / NBRC 1267 / NRRL Y-1140 / WM37</strain>
    </source>
</reference>